<dbReference type="AlphaFoldDB" id="A0A6V8L1C9"/>
<keyword evidence="1" id="KW-1133">Transmembrane helix</keyword>
<reference evidence="3 4" key="2">
    <citation type="submission" date="2020-03" db="EMBL/GenBank/DDBJ databases">
        <authorList>
            <person name="Ichikawa N."/>
            <person name="Kimura A."/>
            <person name="Kitahashi Y."/>
            <person name="Uohara A."/>
        </authorList>
    </citation>
    <scope>NUCLEOTIDE SEQUENCE [LARGE SCALE GENOMIC DNA]</scope>
    <source>
        <strain evidence="3 4">NBRC 108638</strain>
    </source>
</reference>
<feature type="transmembrane region" description="Helical" evidence="1">
    <location>
        <begin position="448"/>
        <end position="468"/>
    </location>
</feature>
<feature type="transmembrane region" description="Helical" evidence="1">
    <location>
        <begin position="385"/>
        <end position="406"/>
    </location>
</feature>
<feature type="chain" id="PRO_5028932707" evidence="2">
    <location>
        <begin position="16"/>
        <end position="759"/>
    </location>
</feature>
<accession>A0A6V8L1C9</accession>
<evidence type="ECO:0000313" key="3">
    <source>
        <dbReference type="EMBL" id="GFJ87917.1"/>
    </source>
</evidence>
<keyword evidence="1" id="KW-0472">Membrane</keyword>
<name>A0A6V8L1C9_9ACTN</name>
<keyword evidence="4" id="KW-1185">Reference proteome</keyword>
<feature type="transmembrane region" description="Helical" evidence="1">
    <location>
        <begin position="628"/>
        <end position="647"/>
    </location>
</feature>
<keyword evidence="1" id="KW-0812">Transmembrane</keyword>
<sequence>MLALFVASWATPAQAAPATTPSADYVIIAGVPGLRWDDVDPQGTPTLWAMAERGSIASLSVQSAAQPTCPLDGWVTLGAGERATWSDGTGSGTAPTAGPQCPQIAVPVQRPDRIGAYLPSQRGVVRHNQEVEPYGAVPGALATSVRCTVAVGAGAAVAAARPYGRVDQYQPTLPANAEELLGTCVLGMVDLGTVSAADTATRQAEARRADELLARVLAARPANSLVIVAGLSDTDQSRRLHVVVADGPGWDGGWITSASTGRNGYLQLVDLAPTALAALGRTPPEGIFAGHPARSVPGRPAQLDVAVAQPADADREAGAQRRITTWFFGLLAGFQFLLGVAVVPLLRRARLPASTLGSPSPRFGFAGLVRRAGPAPPPHSAPPRLVAVVEVLLVAAALAIPAALVADAVPWWRSAHPAPLFGAVTVLLLAAGTAAVRFSPAYRRTLGPLAMVAAIAAAVVALDVVTGARLQLNGVAGYSTLTGGRYAGLGRVGLGVFAAGVLLVAGCLAQRVRRPWRPYVVGIVGGLGVLLAGSPYLGADAVGAIALTAGVGIAAVISTGGWLTFARLAWATLAGLAVTAGFAALDLSRPDAEQDRLGRFLTALGDGTGGRAVQRAAASSVGALDSPLTVLAIVGAVLVWFALLRPWGGLKRLFGIYPAIRASMAGIATAAVIGGVLGGSGLDVAGAVAALTVPMAALAALRVLHHASDRTQPPVVPLSVPVPAVAGDEPRDQRHEQGGGVRLAAEVLPWNPVDGAINP</sequence>
<gene>
    <name evidence="3" type="ORF">Prum_015590</name>
</gene>
<feature type="transmembrane region" description="Helical" evidence="1">
    <location>
        <begin position="543"/>
        <end position="563"/>
    </location>
</feature>
<evidence type="ECO:0000313" key="4">
    <source>
        <dbReference type="Proteomes" id="UP000482960"/>
    </source>
</evidence>
<feature type="transmembrane region" description="Helical" evidence="1">
    <location>
        <begin position="659"/>
        <end position="678"/>
    </location>
</feature>
<comment type="caution">
    <text evidence="3">The sequence shown here is derived from an EMBL/GenBank/DDBJ whole genome shotgun (WGS) entry which is preliminary data.</text>
</comment>
<keyword evidence="2" id="KW-0732">Signal</keyword>
<reference evidence="3 4" key="1">
    <citation type="submission" date="2020-03" db="EMBL/GenBank/DDBJ databases">
        <title>Whole genome shotgun sequence of Phytohabitans rumicis NBRC 108638.</title>
        <authorList>
            <person name="Komaki H."/>
            <person name="Tamura T."/>
        </authorList>
    </citation>
    <scope>NUCLEOTIDE SEQUENCE [LARGE SCALE GENOMIC DNA]</scope>
    <source>
        <strain evidence="3 4">NBRC 108638</strain>
    </source>
</reference>
<feature type="signal peptide" evidence="2">
    <location>
        <begin position="1"/>
        <end position="15"/>
    </location>
</feature>
<proteinExistence type="predicted"/>
<feature type="transmembrane region" description="Helical" evidence="1">
    <location>
        <begin position="488"/>
        <end position="509"/>
    </location>
</feature>
<protein>
    <submittedName>
        <fullName evidence="3">Uncharacterized protein</fullName>
    </submittedName>
</protein>
<feature type="transmembrane region" description="Helical" evidence="1">
    <location>
        <begin position="684"/>
        <end position="704"/>
    </location>
</feature>
<organism evidence="3 4">
    <name type="scientific">Phytohabitans rumicis</name>
    <dbReference type="NCBI Taxonomy" id="1076125"/>
    <lineage>
        <taxon>Bacteria</taxon>
        <taxon>Bacillati</taxon>
        <taxon>Actinomycetota</taxon>
        <taxon>Actinomycetes</taxon>
        <taxon>Micromonosporales</taxon>
        <taxon>Micromonosporaceae</taxon>
    </lineage>
</organism>
<dbReference type="Proteomes" id="UP000482960">
    <property type="component" value="Unassembled WGS sequence"/>
</dbReference>
<feature type="transmembrane region" description="Helical" evidence="1">
    <location>
        <begin position="516"/>
        <end position="537"/>
    </location>
</feature>
<evidence type="ECO:0000256" key="2">
    <source>
        <dbReference type="SAM" id="SignalP"/>
    </source>
</evidence>
<feature type="transmembrane region" description="Helical" evidence="1">
    <location>
        <begin position="418"/>
        <end position="436"/>
    </location>
</feature>
<feature type="transmembrane region" description="Helical" evidence="1">
    <location>
        <begin position="326"/>
        <end position="346"/>
    </location>
</feature>
<dbReference type="EMBL" id="BLPG01000001">
    <property type="protein sequence ID" value="GFJ87917.1"/>
    <property type="molecule type" value="Genomic_DNA"/>
</dbReference>
<feature type="transmembrane region" description="Helical" evidence="1">
    <location>
        <begin position="568"/>
        <end position="585"/>
    </location>
</feature>
<evidence type="ECO:0000256" key="1">
    <source>
        <dbReference type="SAM" id="Phobius"/>
    </source>
</evidence>